<dbReference type="InterPro" id="IPR052028">
    <property type="entry name" value="HipA_Ser/Thr_kinase"/>
</dbReference>
<gene>
    <name evidence="6" type="ORF">UU9_09647</name>
</gene>
<comment type="caution">
    <text evidence="6">The sequence shown here is derived from an EMBL/GenBank/DDBJ whole genome shotgun (WGS) entry which is preliminary data.</text>
</comment>
<evidence type="ECO:0000313" key="6">
    <source>
        <dbReference type="EMBL" id="EIL89290.1"/>
    </source>
</evidence>
<keyword evidence="7" id="KW-1185">Reference proteome</keyword>
<keyword evidence="3" id="KW-0418">Kinase</keyword>
<protein>
    <recommendedName>
        <fullName evidence="8">Toxin HipA</fullName>
    </recommendedName>
</protein>
<dbReference type="PATRIC" id="fig|1163408.3.peg.1982"/>
<dbReference type="Pfam" id="PF07804">
    <property type="entry name" value="HipA_C"/>
    <property type="match status" value="1"/>
</dbReference>
<dbReference type="STRING" id="1163408.UU9_09647"/>
<accession>I4VPZ9</accession>
<evidence type="ECO:0000313" key="7">
    <source>
        <dbReference type="Proteomes" id="UP000004210"/>
    </source>
</evidence>
<dbReference type="GO" id="GO:0005829">
    <property type="term" value="C:cytosol"/>
    <property type="evidence" value="ECO:0007669"/>
    <property type="project" value="TreeGrafter"/>
</dbReference>
<reference evidence="6 7" key="1">
    <citation type="journal article" date="2012" name="J. Bacteriol.">
        <title>Genome sequences for six rhodanobacter strains, isolated from soils and the terrestrial subsurface, with variable denitrification capabilities.</title>
        <authorList>
            <person name="Kostka J.E."/>
            <person name="Green S.J."/>
            <person name="Rishishwar L."/>
            <person name="Prakash O."/>
            <person name="Katz L.S."/>
            <person name="Marino-Ramirez L."/>
            <person name="Jordan I.K."/>
            <person name="Munk C."/>
            <person name="Ivanova N."/>
            <person name="Mikhailova N."/>
            <person name="Watson D.B."/>
            <person name="Brown S.D."/>
            <person name="Palumbo A.V."/>
            <person name="Brooks S.C."/>
        </authorList>
    </citation>
    <scope>NUCLEOTIDE SEQUENCE [LARGE SCALE GENOMIC DNA]</scope>
    <source>
        <strain evidence="7">Jip2T</strain>
    </source>
</reference>
<sequence length="460" mass="51529">MVTTPRSLALDLWMNGQYVGAWERSRGVADRLTYDARWIQSEAGRPLSLSLPFGHAHGRSNDISVLRGDKVAAYFENLIPDNERILQRLRDRHGARSTAPFDLLAAIGRDCVGAIQLLPAGMDPGDIRRIEATSLNEAGVADVLRNTTLSRYPGQTVDDDAFRLSIAGAQEKTALLRHRGRWCIPHGATPSTHIFKLPLGLVGNVQADMRMSVELEWLCMALVRGYGLPVAHAEIGRFEDQTALIVERFDRVRARDGHWLRIPQEDFCQVTGLPPNRKYESDGGPGIRQIMDVLRGSENADTDRENFFRTQIVFWIMGATDGHAKNFSLTLLAGGRYRRTPLYDILSTWPIQGRGANRMDARKARLAMAVEGGNRHYLIHDIHRWHWVGMAESLGLGDRISAMLEDLIDRTPQALDAIAKRLPQDFPAELFDRVASGMTDTVKRLAREPDRRSATSIGKR</sequence>
<keyword evidence="2" id="KW-0808">Transferase</keyword>
<dbReference type="InterPro" id="IPR012893">
    <property type="entry name" value="HipA-like_C"/>
</dbReference>
<dbReference type="CDD" id="cd17808">
    <property type="entry name" value="HipA_Ec_like"/>
    <property type="match status" value="1"/>
</dbReference>
<evidence type="ECO:0000259" key="5">
    <source>
        <dbReference type="Pfam" id="PF13657"/>
    </source>
</evidence>
<proteinExistence type="inferred from homology"/>
<organism evidence="6 7">
    <name type="scientific">Rhodanobacter fulvus Jip2</name>
    <dbReference type="NCBI Taxonomy" id="1163408"/>
    <lineage>
        <taxon>Bacteria</taxon>
        <taxon>Pseudomonadati</taxon>
        <taxon>Pseudomonadota</taxon>
        <taxon>Gammaproteobacteria</taxon>
        <taxon>Lysobacterales</taxon>
        <taxon>Rhodanobacteraceae</taxon>
        <taxon>Rhodanobacter</taxon>
    </lineage>
</organism>
<evidence type="ECO:0000256" key="3">
    <source>
        <dbReference type="ARBA" id="ARBA00022777"/>
    </source>
</evidence>
<dbReference type="InterPro" id="IPR017508">
    <property type="entry name" value="HipA_N1"/>
</dbReference>
<dbReference type="Pfam" id="PF13657">
    <property type="entry name" value="Couple_hipA"/>
    <property type="match status" value="1"/>
</dbReference>
<dbReference type="Proteomes" id="UP000004210">
    <property type="component" value="Unassembled WGS sequence"/>
</dbReference>
<dbReference type="GO" id="GO:0004674">
    <property type="term" value="F:protein serine/threonine kinase activity"/>
    <property type="evidence" value="ECO:0007669"/>
    <property type="project" value="TreeGrafter"/>
</dbReference>
<evidence type="ECO:0000259" key="4">
    <source>
        <dbReference type="Pfam" id="PF07804"/>
    </source>
</evidence>
<dbReference type="NCBIfam" id="TIGR03071">
    <property type="entry name" value="couple_hipA"/>
    <property type="match status" value="1"/>
</dbReference>
<feature type="domain" description="HipA N-terminal subdomain 1" evidence="5">
    <location>
        <begin position="10"/>
        <end position="117"/>
    </location>
</feature>
<dbReference type="eggNOG" id="COG3550">
    <property type="taxonomic scope" value="Bacteria"/>
</dbReference>
<name>I4VPZ9_9GAMM</name>
<dbReference type="PANTHER" id="PTHR37419">
    <property type="entry name" value="SERINE/THREONINE-PROTEIN KINASE TOXIN HIPA"/>
    <property type="match status" value="1"/>
</dbReference>
<dbReference type="EMBL" id="AJXU01000037">
    <property type="protein sequence ID" value="EIL89290.1"/>
    <property type="molecule type" value="Genomic_DNA"/>
</dbReference>
<evidence type="ECO:0000256" key="2">
    <source>
        <dbReference type="ARBA" id="ARBA00022679"/>
    </source>
</evidence>
<evidence type="ECO:0008006" key="8">
    <source>
        <dbReference type="Google" id="ProtNLM"/>
    </source>
</evidence>
<dbReference type="PANTHER" id="PTHR37419:SF1">
    <property type="entry name" value="SERINE_THREONINE-PROTEIN KINASE TOXIN HIPA"/>
    <property type="match status" value="1"/>
</dbReference>
<dbReference type="AlphaFoldDB" id="I4VPZ9"/>
<evidence type="ECO:0000256" key="1">
    <source>
        <dbReference type="ARBA" id="ARBA00010164"/>
    </source>
</evidence>
<feature type="domain" description="HipA-like C-terminal" evidence="4">
    <location>
        <begin position="164"/>
        <end position="414"/>
    </location>
</feature>
<comment type="similarity">
    <text evidence="1">Belongs to the HipA Ser/Thr kinase family.</text>
</comment>